<keyword evidence="2" id="KW-0813">Transport</keyword>
<keyword evidence="7" id="KW-0406">Ion transport</keyword>
<dbReference type="InterPro" id="IPR036721">
    <property type="entry name" value="RCK_C_sf"/>
</dbReference>
<keyword evidence="8 9" id="KW-0472">Membrane</keyword>
<feature type="transmembrane region" description="Helical" evidence="9">
    <location>
        <begin position="364"/>
        <end position="384"/>
    </location>
</feature>
<feature type="transmembrane region" description="Helical" evidence="9">
    <location>
        <begin position="271"/>
        <end position="290"/>
    </location>
</feature>
<feature type="domain" description="RCK C-terminal" evidence="10">
    <location>
        <begin position="401"/>
        <end position="482"/>
    </location>
</feature>
<evidence type="ECO:0000313" key="11">
    <source>
        <dbReference type="EMBL" id="MDC3420083.1"/>
    </source>
</evidence>
<evidence type="ECO:0000256" key="6">
    <source>
        <dbReference type="ARBA" id="ARBA00022989"/>
    </source>
</evidence>
<feature type="transmembrane region" description="Helical" evidence="9">
    <location>
        <begin position="32"/>
        <end position="52"/>
    </location>
</feature>
<accession>A0A9X4AJ89</accession>
<dbReference type="Pfam" id="PF02080">
    <property type="entry name" value="TrkA_C"/>
    <property type="match status" value="1"/>
</dbReference>
<dbReference type="GO" id="GO:0005886">
    <property type="term" value="C:plasma membrane"/>
    <property type="evidence" value="ECO:0007669"/>
    <property type="project" value="UniProtKB-SubCell"/>
</dbReference>
<dbReference type="InterPro" id="IPR006153">
    <property type="entry name" value="Cation/H_exchanger_TM"/>
</dbReference>
<dbReference type="Gene3D" id="3.30.70.1450">
    <property type="entry name" value="Regulator of K+ conductance, C-terminal domain"/>
    <property type="match status" value="1"/>
</dbReference>
<evidence type="ECO:0000256" key="3">
    <source>
        <dbReference type="ARBA" id="ARBA00022449"/>
    </source>
</evidence>
<dbReference type="AlphaFoldDB" id="A0A9X4AJ89"/>
<keyword evidence="6 9" id="KW-1133">Transmembrane helix</keyword>
<dbReference type="InterPro" id="IPR038770">
    <property type="entry name" value="Na+/solute_symporter_sf"/>
</dbReference>
<feature type="transmembrane region" description="Helical" evidence="9">
    <location>
        <begin position="241"/>
        <end position="259"/>
    </location>
</feature>
<feature type="transmembrane region" description="Helical" evidence="9">
    <location>
        <begin position="181"/>
        <end position="201"/>
    </location>
</feature>
<comment type="subcellular location">
    <subcellularLocation>
        <location evidence="1">Cell membrane</location>
        <topology evidence="1">Multi-pass membrane protein</topology>
    </subcellularLocation>
</comment>
<reference evidence="11" key="1">
    <citation type="submission" date="2022-06" db="EMBL/GenBank/DDBJ databases">
        <title>Aquibacillus sp. a new bacterium isolated from soil saline samples.</title>
        <authorList>
            <person name="Galisteo C."/>
            <person name="De La Haba R."/>
            <person name="Sanchez-Porro C."/>
            <person name="Ventosa A."/>
        </authorList>
    </citation>
    <scope>NUCLEOTIDE SEQUENCE</scope>
    <source>
        <strain evidence="11">JCM 12387</strain>
    </source>
</reference>
<dbReference type="NCBIfam" id="NF003716">
    <property type="entry name" value="PRK05326.1-3"/>
    <property type="match status" value="1"/>
</dbReference>
<evidence type="ECO:0000256" key="8">
    <source>
        <dbReference type="ARBA" id="ARBA00023136"/>
    </source>
</evidence>
<dbReference type="RefSeq" id="WP_259868481.1">
    <property type="nucleotide sequence ID" value="NZ_JAMQJZ010000004.1"/>
</dbReference>
<evidence type="ECO:0000256" key="9">
    <source>
        <dbReference type="SAM" id="Phobius"/>
    </source>
</evidence>
<keyword evidence="5 9" id="KW-0812">Transmembrane</keyword>
<sequence length="490" mass="53121">MITLDNVMNNSFLLVAILLIIGVLTTKFSSRIGLPSLVFYIIVGMVLSNFIYFDDVNLTQTFGILALVVILFEGGMQSDWSQIKKVIKPSVSMATFGVLITTIVIGVSAKFILDISWLEGLLFGAIVGSTDAAAVFAVIGNKNIKNKLASTLEAESGTNDPMAVFLTITLIALIQQPDANLWITLFSFVWQMGLGLVAGLLMGKITVWSINKINLDSSGLYPILSVGFALVTYSFTTILNGSGFLAVYIMALIVGNSELTYRHSIFRFNEGFAWMMQILMFILLGLLVFPSQLKDIIWQGLALSLLLMLVARPIGVFLSTINMGFDVKDKIFISSAGLKGAVPIVLATYPMIAGLENSQLLFNVVFFVVLTSALVQGASITPLANKLGLSGGEKITSPHTLELVSIGKSTSEIIEIQVDQDAAVINKALSEIKLPNETLITAVIRGDHVVTPSGNTRLQEKDIIYVLTTKVNRKKVTDMFTSEQTEPGTN</sequence>
<evidence type="ECO:0000256" key="4">
    <source>
        <dbReference type="ARBA" id="ARBA00022475"/>
    </source>
</evidence>
<evidence type="ECO:0000256" key="5">
    <source>
        <dbReference type="ARBA" id="ARBA00022692"/>
    </source>
</evidence>
<organism evidence="11 12">
    <name type="scientific">Aquibacillus koreensis</name>
    <dbReference type="NCBI Taxonomy" id="279446"/>
    <lineage>
        <taxon>Bacteria</taxon>
        <taxon>Bacillati</taxon>
        <taxon>Bacillota</taxon>
        <taxon>Bacilli</taxon>
        <taxon>Bacillales</taxon>
        <taxon>Bacillaceae</taxon>
        <taxon>Aquibacillus</taxon>
    </lineage>
</organism>
<dbReference type="NCBIfam" id="NF003715">
    <property type="entry name" value="PRK05326.1-2"/>
    <property type="match status" value="1"/>
</dbReference>
<dbReference type="PROSITE" id="PS51202">
    <property type="entry name" value="RCK_C"/>
    <property type="match status" value="1"/>
</dbReference>
<dbReference type="GO" id="GO:0006813">
    <property type="term" value="P:potassium ion transport"/>
    <property type="evidence" value="ECO:0007669"/>
    <property type="project" value="InterPro"/>
</dbReference>
<dbReference type="Proteomes" id="UP001145072">
    <property type="component" value="Unassembled WGS sequence"/>
</dbReference>
<keyword evidence="12" id="KW-1185">Reference proteome</keyword>
<feature type="transmembrane region" description="Helical" evidence="9">
    <location>
        <begin position="331"/>
        <end position="352"/>
    </location>
</feature>
<dbReference type="Gene3D" id="1.20.1530.20">
    <property type="match status" value="1"/>
</dbReference>
<dbReference type="Pfam" id="PF00999">
    <property type="entry name" value="Na_H_Exchanger"/>
    <property type="match status" value="1"/>
</dbReference>
<dbReference type="PANTHER" id="PTHR32507">
    <property type="entry name" value="NA(+)/H(+) ANTIPORTER 1"/>
    <property type="match status" value="1"/>
</dbReference>
<keyword evidence="4" id="KW-1003">Cell membrane</keyword>
<dbReference type="PANTHER" id="PTHR32507:SF7">
    <property type="entry name" value="K(+)_H(+) ANTIPORTER NHAP2"/>
    <property type="match status" value="1"/>
</dbReference>
<gene>
    <name evidence="11" type="ORF">NC661_06840</name>
</gene>
<feature type="transmembrane region" description="Helical" evidence="9">
    <location>
        <begin position="296"/>
        <end position="319"/>
    </location>
</feature>
<dbReference type="InterPro" id="IPR006037">
    <property type="entry name" value="RCK_C"/>
</dbReference>
<keyword evidence="3" id="KW-0050">Antiport</keyword>
<feature type="transmembrane region" description="Helical" evidence="9">
    <location>
        <begin position="121"/>
        <end position="139"/>
    </location>
</feature>
<dbReference type="EMBL" id="JAMQJZ010000004">
    <property type="protein sequence ID" value="MDC3420083.1"/>
    <property type="molecule type" value="Genomic_DNA"/>
</dbReference>
<proteinExistence type="predicted"/>
<feature type="transmembrane region" description="Helical" evidence="9">
    <location>
        <begin position="58"/>
        <end position="74"/>
    </location>
</feature>
<name>A0A9X4AJ89_9BACI</name>
<feature type="transmembrane region" description="Helical" evidence="9">
    <location>
        <begin position="6"/>
        <end position="25"/>
    </location>
</feature>
<dbReference type="SUPFAM" id="SSF116726">
    <property type="entry name" value="TrkA C-terminal domain-like"/>
    <property type="match status" value="1"/>
</dbReference>
<evidence type="ECO:0000256" key="2">
    <source>
        <dbReference type="ARBA" id="ARBA00022448"/>
    </source>
</evidence>
<dbReference type="GO" id="GO:0008324">
    <property type="term" value="F:monoatomic cation transmembrane transporter activity"/>
    <property type="evidence" value="ECO:0007669"/>
    <property type="project" value="InterPro"/>
</dbReference>
<comment type="caution">
    <text evidence="11">The sequence shown here is derived from an EMBL/GenBank/DDBJ whole genome shotgun (WGS) entry which is preliminary data.</text>
</comment>
<dbReference type="GO" id="GO:1902600">
    <property type="term" value="P:proton transmembrane transport"/>
    <property type="evidence" value="ECO:0007669"/>
    <property type="project" value="InterPro"/>
</dbReference>
<evidence type="ECO:0000256" key="7">
    <source>
        <dbReference type="ARBA" id="ARBA00023065"/>
    </source>
</evidence>
<evidence type="ECO:0000313" key="12">
    <source>
        <dbReference type="Proteomes" id="UP001145072"/>
    </source>
</evidence>
<evidence type="ECO:0000256" key="1">
    <source>
        <dbReference type="ARBA" id="ARBA00004651"/>
    </source>
</evidence>
<evidence type="ECO:0000259" key="10">
    <source>
        <dbReference type="PROSITE" id="PS51202"/>
    </source>
</evidence>
<protein>
    <submittedName>
        <fullName evidence="11">Potassium/proton antiporter</fullName>
    </submittedName>
</protein>
<dbReference type="GO" id="GO:0015297">
    <property type="term" value="F:antiporter activity"/>
    <property type="evidence" value="ECO:0007669"/>
    <property type="project" value="UniProtKB-KW"/>
</dbReference>
<feature type="transmembrane region" description="Helical" evidence="9">
    <location>
        <begin position="86"/>
        <end position="109"/>
    </location>
</feature>